<dbReference type="AlphaFoldDB" id="A0A497JF50"/>
<evidence type="ECO:0000259" key="1">
    <source>
        <dbReference type="Pfam" id="PF09339"/>
    </source>
</evidence>
<dbReference type="Pfam" id="PF09339">
    <property type="entry name" value="HTH_IclR"/>
    <property type="match status" value="1"/>
</dbReference>
<reference evidence="2 3" key="1">
    <citation type="submission" date="2018-06" db="EMBL/GenBank/DDBJ databases">
        <title>Extensive metabolic versatility and redundancy in microbially diverse, dynamic hydrothermal sediments.</title>
        <authorList>
            <person name="Dombrowski N."/>
            <person name="Teske A."/>
            <person name="Baker B.J."/>
        </authorList>
    </citation>
    <scope>NUCLEOTIDE SEQUENCE [LARGE SCALE GENOMIC DNA]</scope>
    <source>
        <strain evidence="2">B9_G13</strain>
    </source>
</reference>
<evidence type="ECO:0000313" key="2">
    <source>
        <dbReference type="EMBL" id="RLG69044.1"/>
    </source>
</evidence>
<feature type="domain" description="HTH iclR-type" evidence="1">
    <location>
        <begin position="37"/>
        <end position="74"/>
    </location>
</feature>
<sequence>MSDKKIFSHMPRNLLEEVASLPDMLKEPFIALYCLEAAEGRPVEAREVAANIGKARAYTHSLLLQLERLGLVKTSKKGKVKLFSINPELRGKKE</sequence>
<dbReference type="Proteomes" id="UP000277633">
    <property type="component" value="Unassembled WGS sequence"/>
</dbReference>
<protein>
    <recommendedName>
        <fullName evidence="1">HTH iclR-type domain-containing protein</fullName>
    </recommendedName>
</protein>
<dbReference type="SUPFAM" id="SSF46785">
    <property type="entry name" value="Winged helix' DNA-binding domain"/>
    <property type="match status" value="1"/>
</dbReference>
<gene>
    <name evidence="2" type="ORF">DRO07_02785</name>
</gene>
<proteinExistence type="predicted"/>
<comment type="caution">
    <text evidence="2">The sequence shown here is derived from an EMBL/GenBank/DDBJ whole genome shotgun (WGS) entry which is preliminary data.</text>
</comment>
<dbReference type="InterPro" id="IPR005471">
    <property type="entry name" value="Tscrpt_reg_IclR_N"/>
</dbReference>
<dbReference type="GO" id="GO:0006355">
    <property type="term" value="P:regulation of DNA-templated transcription"/>
    <property type="evidence" value="ECO:0007669"/>
    <property type="project" value="InterPro"/>
</dbReference>
<accession>A0A497JF50</accession>
<organism evidence="2 3">
    <name type="scientific">Candidatus Iainarchaeum sp</name>
    <dbReference type="NCBI Taxonomy" id="3101447"/>
    <lineage>
        <taxon>Archaea</taxon>
        <taxon>Candidatus Iainarchaeota</taxon>
        <taxon>Candidatus Iainarchaeia</taxon>
        <taxon>Candidatus Iainarchaeales</taxon>
        <taxon>Candidatus Iainarchaeaceae</taxon>
        <taxon>Candidatus Iainarchaeum</taxon>
    </lineage>
</organism>
<evidence type="ECO:0000313" key="3">
    <source>
        <dbReference type="Proteomes" id="UP000277633"/>
    </source>
</evidence>
<dbReference type="InterPro" id="IPR036390">
    <property type="entry name" value="WH_DNA-bd_sf"/>
</dbReference>
<dbReference type="EMBL" id="QMWO01000102">
    <property type="protein sequence ID" value="RLG69044.1"/>
    <property type="molecule type" value="Genomic_DNA"/>
</dbReference>
<dbReference type="GO" id="GO:0003677">
    <property type="term" value="F:DNA binding"/>
    <property type="evidence" value="ECO:0007669"/>
    <property type="project" value="InterPro"/>
</dbReference>
<name>A0A497JF50_9ARCH</name>